<dbReference type="Pfam" id="PF07722">
    <property type="entry name" value="Peptidase_C26"/>
    <property type="match status" value="1"/>
</dbReference>
<evidence type="ECO:0000313" key="9">
    <source>
        <dbReference type="EMBL" id="KAG2469260.1"/>
    </source>
</evidence>
<comment type="similarity">
    <text evidence="2">Belongs to the peptidase C26 family.</text>
</comment>
<feature type="chain" id="PRO_5036449593" description="folate gamma-glutamyl hydrolase" evidence="8">
    <location>
        <begin position="20"/>
        <end position="309"/>
    </location>
</feature>
<feature type="non-terminal residue" evidence="9">
    <location>
        <position position="309"/>
    </location>
</feature>
<evidence type="ECO:0000256" key="7">
    <source>
        <dbReference type="PROSITE-ProRule" id="PRU00607"/>
    </source>
</evidence>
<dbReference type="GO" id="GO:0005773">
    <property type="term" value="C:vacuole"/>
    <property type="evidence" value="ECO:0007669"/>
    <property type="project" value="TreeGrafter"/>
</dbReference>
<feature type="signal peptide" evidence="8">
    <location>
        <begin position="1"/>
        <end position="19"/>
    </location>
</feature>
<feature type="non-terminal residue" evidence="9">
    <location>
        <position position="1"/>
    </location>
</feature>
<proteinExistence type="inferred from homology"/>
<feature type="active site" evidence="7">
    <location>
        <position position="236"/>
    </location>
</feature>
<evidence type="ECO:0000256" key="3">
    <source>
        <dbReference type="ARBA" id="ARBA00022525"/>
    </source>
</evidence>
<keyword evidence="4 8" id="KW-0732">Signal</keyword>
<dbReference type="InterPro" id="IPR011697">
    <property type="entry name" value="Peptidase_C26"/>
</dbReference>
<comment type="caution">
    <text evidence="9">The sequence shown here is derived from an EMBL/GenBank/DDBJ whole genome shotgun (WGS) entry which is preliminary data.</text>
</comment>
<dbReference type="PROSITE" id="PS51273">
    <property type="entry name" value="GATASE_TYPE_1"/>
    <property type="match status" value="1"/>
</dbReference>
<gene>
    <name evidence="9" type="primary">Ggh_1</name>
    <name evidence="9" type="ORF">GTO96_0004267</name>
</gene>
<dbReference type="Proteomes" id="UP000886611">
    <property type="component" value="Unassembled WGS sequence"/>
</dbReference>
<keyword evidence="10" id="KW-1185">Reference proteome</keyword>
<dbReference type="EMBL" id="JAATIS010000220">
    <property type="protein sequence ID" value="KAG2469260.1"/>
    <property type="molecule type" value="Genomic_DNA"/>
</dbReference>
<keyword evidence="5 7" id="KW-0378">Hydrolase</keyword>
<reference evidence="9 10" key="1">
    <citation type="journal article" date="2021" name="Cell">
        <title>Tracing the genetic footprints of vertebrate landing in non-teleost ray-finned fishes.</title>
        <authorList>
            <person name="Bi X."/>
            <person name="Wang K."/>
            <person name="Yang L."/>
            <person name="Pan H."/>
            <person name="Jiang H."/>
            <person name="Wei Q."/>
            <person name="Fang M."/>
            <person name="Yu H."/>
            <person name="Zhu C."/>
            <person name="Cai Y."/>
            <person name="He Y."/>
            <person name="Gan X."/>
            <person name="Zeng H."/>
            <person name="Yu D."/>
            <person name="Zhu Y."/>
            <person name="Jiang H."/>
            <person name="Qiu Q."/>
            <person name="Yang H."/>
            <person name="Zhang Y.E."/>
            <person name="Wang W."/>
            <person name="Zhu M."/>
            <person name="He S."/>
            <person name="Zhang G."/>
        </authorList>
    </citation>
    <scope>NUCLEOTIDE SEQUENCE [LARGE SCALE GENOMIC DNA]</scope>
    <source>
        <strain evidence="9">Bchr_013</strain>
    </source>
</reference>
<evidence type="ECO:0000256" key="1">
    <source>
        <dbReference type="ARBA" id="ARBA00004239"/>
    </source>
</evidence>
<dbReference type="AlphaFoldDB" id="A0A8X7XHH5"/>
<evidence type="ECO:0000256" key="4">
    <source>
        <dbReference type="ARBA" id="ARBA00022729"/>
    </source>
</evidence>
<dbReference type="Gene3D" id="3.40.50.880">
    <property type="match status" value="1"/>
</dbReference>
<keyword evidence="3" id="KW-0964">Secreted</keyword>
<feature type="active site" description="Nucleophile" evidence="6 7">
    <location>
        <position position="125"/>
    </location>
</feature>
<dbReference type="EC" id="3.4.19.9" evidence="7"/>
<dbReference type="InterPro" id="IPR029062">
    <property type="entry name" value="Class_I_gatase-like"/>
</dbReference>
<dbReference type="GO" id="GO:0034722">
    <property type="term" value="F:gamma-glutamyl-peptidase activity"/>
    <property type="evidence" value="ECO:0007669"/>
    <property type="project" value="UniProtKB-UniRule"/>
</dbReference>
<comment type="subcellular location">
    <subcellularLocation>
        <location evidence="1">Secreted</location>
        <location evidence="1">Extracellular space</location>
    </subcellularLocation>
</comment>
<evidence type="ECO:0000256" key="8">
    <source>
        <dbReference type="SAM" id="SignalP"/>
    </source>
</evidence>
<organism evidence="9 10">
    <name type="scientific">Polypterus senegalus</name>
    <name type="common">Senegal bichir</name>
    <dbReference type="NCBI Taxonomy" id="55291"/>
    <lineage>
        <taxon>Eukaryota</taxon>
        <taxon>Metazoa</taxon>
        <taxon>Chordata</taxon>
        <taxon>Craniata</taxon>
        <taxon>Vertebrata</taxon>
        <taxon>Euteleostomi</taxon>
        <taxon>Actinopterygii</taxon>
        <taxon>Polypteriformes</taxon>
        <taxon>Polypteridae</taxon>
        <taxon>Polypterus</taxon>
    </lineage>
</organism>
<comment type="catalytic activity">
    <reaction evidence="7">
        <text>(6S)-5,6,7,8-tetrahydrofolyl-(gamma-L-Glu)(n) + (n-1) H2O = (6S)-5,6,7,8-tetrahydrofolate + (n-1) L-glutamate</text>
        <dbReference type="Rhea" id="RHEA:56784"/>
        <dbReference type="Rhea" id="RHEA-COMP:14738"/>
        <dbReference type="ChEBI" id="CHEBI:15377"/>
        <dbReference type="ChEBI" id="CHEBI:29985"/>
        <dbReference type="ChEBI" id="CHEBI:57453"/>
        <dbReference type="ChEBI" id="CHEBI:141005"/>
        <dbReference type="EC" id="3.4.19.9"/>
    </reaction>
</comment>
<dbReference type="InterPro" id="IPR015527">
    <property type="entry name" value="Pept_C26_g-glut_hydrolase"/>
</dbReference>
<feature type="active site" description="Proton donor" evidence="6">
    <location>
        <position position="236"/>
    </location>
</feature>
<evidence type="ECO:0000313" key="10">
    <source>
        <dbReference type="Proteomes" id="UP000886611"/>
    </source>
</evidence>
<dbReference type="PROSITE" id="PS51275">
    <property type="entry name" value="PEPTIDASE_C26_GGH"/>
    <property type="match status" value="1"/>
</dbReference>
<name>A0A8X7XHH5_POLSE</name>
<dbReference type="GO" id="GO:0005576">
    <property type="term" value="C:extracellular region"/>
    <property type="evidence" value="ECO:0007669"/>
    <property type="project" value="UniProtKB-SubCell"/>
</dbReference>
<dbReference type="GO" id="GO:0046900">
    <property type="term" value="P:tetrahydrofolylpolyglutamate metabolic process"/>
    <property type="evidence" value="ECO:0007669"/>
    <property type="project" value="TreeGrafter"/>
</dbReference>
<evidence type="ECO:0000256" key="5">
    <source>
        <dbReference type="ARBA" id="ARBA00022801"/>
    </source>
</evidence>
<dbReference type="SUPFAM" id="SSF52317">
    <property type="entry name" value="Class I glutamine amidotransferase-like"/>
    <property type="match status" value="1"/>
</dbReference>
<accession>A0A8X7XHH5</accession>
<dbReference type="FunFam" id="3.40.50.880:FF:000024">
    <property type="entry name" value="Folate gamma-glutamyl hydrolase"/>
    <property type="match status" value="1"/>
</dbReference>
<evidence type="ECO:0000256" key="2">
    <source>
        <dbReference type="ARBA" id="ARBA00011083"/>
    </source>
</evidence>
<dbReference type="PANTHER" id="PTHR11315">
    <property type="entry name" value="PROTEASE FAMILY C26 GAMMA-GLUTAMYL HYDROLASE"/>
    <property type="match status" value="1"/>
</dbReference>
<sequence length="309" mass="34877">MYICRVLLAALVAAAAGTATLNTRPVIGILTQETVDDDLKPFGKAYIPASYVKFVESAGSRVAPIKLNLTYVEYEEIFNSINGLMLIGGSVNLQTSDFAKAANIFYKLALQANDKGDYFPIWGTCLGFQLLTVLVADENLLTYTPLENKSVPLNFSQAAYISRMFRNFTPELMKALSQEPLTGNFHHYGISKQVFFQNKKLVNFFSDLATNVAMNGVEFVSVMEGKKYPFYGVQWHPEVSAFQWNAELAFPHSPNAIWVAHLLADFFINEARKNFHRFSDPKAEEAALIFKYIPMYVGNFSFYTQIYFF</sequence>
<evidence type="ECO:0000256" key="6">
    <source>
        <dbReference type="PIRSR" id="PIRSR615527-1"/>
    </source>
</evidence>
<dbReference type="PANTHER" id="PTHR11315:SF1">
    <property type="entry name" value="FOLATE GAMMA-GLUTAMYL HYDROLASE"/>
    <property type="match status" value="1"/>
</dbReference>
<protein>
    <recommendedName>
        <fullName evidence="7">folate gamma-glutamyl hydrolase</fullName>
        <ecNumber evidence="7">3.4.19.9</ecNumber>
    </recommendedName>
</protein>
<dbReference type="OrthoDB" id="64220at2759"/>